<comment type="subcellular location">
    <subcellularLocation>
        <location evidence="1 5 6">Nucleus</location>
    </subcellularLocation>
</comment>
<proteinExistence type="predicted"/>
<dbReference type="Pfam" id="PF00157">
    <property type="entry name" value="Pou"/>
    <property type="match status" value="1"/>
</dbReference>
<dbReference type="Pfam" id="PF00046">
    <property type="entry name" value="Homeodomain"/>
    <property type="match status" value="1"/>
</dbReference>
<organism evidence="9 10">
    <name type="scientific">Pelobates cultripes</name>
    <name type="common">Western spadefoot toad</name>
    <dbReference type="NCBI Taxonomy" id="61616"/>
    <lineage>
        <taxon>Eukaryota</taxon>
        <taxon>Metazoa</taxon>
        <taxon>Chordata</taxon>
        <taxon>Craniata</taxon>
        <taxon>Vertebrata</taxon>
        <taxon>Euteleostomi</taxon>
        <taxon>Amphibia</taxon>
        <taxon>Batrachia</taxon>
        <taxon>Anura</taxon>
        <taxon>Pelobatoidea</taxon>
        <taxon>Pelobatidae</taxon>
        <taxon>Pelobates</taxon>
    </lineage>
</organism>
<dbReference type="InterPro" id="IPR050255">
    <property type="entry name" value="POU_domain_TF"/>
</dbReference>
<dbReference type="PRINTS" id="PR00028">
    <property type="entry name" value="POUDOMAIN"/>
</dbReference>
<gene>
    <name evidence="9" type="ORF">PECUL_23A058880</name>
</gene>
<dbReference type="SMART" id="SM00389">
    <property type="entry name" value="HOX"/>
    <property type="match status" value="1"/>
</dbReference>
<feature type="domain" description="POU-specific" evidence="8">
    <location>
        <begin position="186"/>
        <end position="260"/>
    </location>
</feature>
<evidence type="ECO:0000256" key="1">
    <source>
        <dbReference type="ARBA" id="ARBA00004123"/>
    </source>
</evidence>
<dbReference type="CDD" id="cd00086">
    <property type="entry name" value="homeodomain"/>
    <property type="match status" value="1"/>
</dbReference>
<sequence length="402" mass="44895">MNNNYFCSNQGGGDLRIFPTGRENYQENMQDVTGMGHPPNSQNKQGYDYKVIQQDDGQCPPQKRNLMNQFPHYYNGPTESNAYYTMDSGQPWIPPLNQNQTPDCLNQVSPHEAASPVSMNRPTSPQVMSNAAQAGQVKYPILHYQKPSPAMAESCTPMSTISSAGSCTSASTISQASTGSEDSDVVDNSSMSELEEFAHDVKKQRYALGLTQENVGNGLGVLYNKSFSQTTISRFEAVQLSLTNMRKLKPMLKKFYDEVKTNPAILQVVEKVEKPNNSVKKQKRTFIDKATKQKLEESYNLVPHPSKTEIEKISNERKLKIEVVKTWFCNRRQKDKKELNKLLKEAVAPGNFAQPIPGLNTGTCAIPPVAVHQPCLIDMTGSNRTPYMAINDYNGQFIQYAT</sequence>
<dbReference type="GO" id="GO:0005634">
    <property type="term" value="C:nucleus"/>
    <property type="evidence" value="ECO:0007669"/>
    <property type="project" value="UniProtKB-SubCell"/>
</dbReference>
<name>A0AAD1RWA6_PELCU</name>
<keyword evidence="3 5" id="KW-0371">Homeobox</keyword>
<dbReference type="InterPro" id="IPR010982">
    <property type="entry name" value="Lambda_DNA-bd_dom_sf"/>
</dbReference>
<reference evidence="9" key="1">
    <citation type="submission" date="2022-03" db="EMBL/GenBank/DDBJ databases">
        <authorList>
            <person name="Alioto T."/>
            <person name="Alioto T."/>
            <person name="Gomez Garrido J."/>
        </authorList>
    </citation>
    <scope>NUCLEOTIDE SEQUENCE</scope>
</reference>
<keyword evidence="2 5" id="KW-0238">DNA-binding</keyword>
<evidence type="ECO:0000256" key="5">
    <source>
        <dbReference type="PROSITE-ProRule" id="PRU00108"/>
    </source>
</evidence>
<evidence type="ECO:0000256" key="2">
    <source>
        <dbReference type="ARBA" id="ARBA00023125"/>
    </source>
</evidence>
<dbReference type="AlphaFoldDB" id="A0AAD1RWA6"/>
<evidence type="ECO:0000256" key="6">
    <source>
        <dbReference type="RuleBase" id="RU000682"/>
    </source>
</evidence>
<evidence type="ECO:0000313" key="9">
    <source>
        <dbReference type="EMBL" id="CAH2282517.1"/>
    </source>
</evidence>
<dbReference type="SMART" id="SM00352">
    <property type="entry name" value="POU"/>
    <property type="match status" value="1"/>
</dbReference>
<dbReference type="InterPro" id="IPR013847">
    <property type="entry name" value="POU"/>
</dbReference>
<dbReference type="PROSITE" id="PS51179">
    <property type="entry name" value="POU_3"/>
    <property type="match status" value="1"/>
</dbReference>
<dbReference type="GO" id="GO:0000978">
    <property type="term" value="F:RNA polymerase II cis-regulatory region sequence-specific DNA binding"/>
    <property type="evidence" value="ECO:0007669"/>
    <property type="project" value="TreeGrafter"/>
</dbReference>
<evidence type="ECO:0000256" key="3">
    <source>
        <dbReference type="ARBA" id="ARBA00023155"/>
    </source>
</evidence>
<dbReference type="Gene3D" id="1.10.10.60">
    <property type="entry name" value="Homeodomain-like"/>
    <property type="match status" value="1"/>
</dbReference>
<dbReference type="GO" id="GO:0000981">
    <property type="term" value="F:DNA-binding transcription factor activity, RNA polymerase II-specific"/>
    <property type="evidence" value="ECO:0007669"/>
    <property type="project" value="TreeGrafter"/>
</dbReference>
<evidence type="ECO:0000259" key="8">
    <source>
        <dbReference type="PROSITE" id="PS51179"/>
    </source>
</evidence>
<dbReference type="InterPro" id="IPR001356">
    <property type="entry name" value="HD"/>
</dbReference>
<evidence type="ECO:0000313" key="10">
    <source>
        <dbReference type="Proteomes" id="UP001295444"/>
    </source>
</evidence>
<keyword evidence="10" id="KW-1185">Reference proteome</keyword>
<dbReference type="PROSITE" id="PS50071">
    <property type="entry name" value="HOMEOBOX_2"/>
    <property type="match status" value="1"/>
</dbReference>
<evidence type="ECO:0000259" key="7">
    <source>
        <dbReference type="PROSITE" id="PS50071"/>
    </source>
</evidence>
<dbReference type="SUPFAM" id="SSF47413">
    <property type="entry name" value="lambda repressor-like DNA-binding domains"/>
    <property type="match status" value="1"/>
</dbReference>
<keyword evidence="4 5" id="KW-0539">Nucleus</keyword>
<dbReference type="InterPro" id="IPR009057">
    <property type="entry name" value="Homeodomain-like_sf"/>
</dbReference>
<dbReference type="Gene3D" id="1.10.260.40">
    <property type="entry name" value="lambda repressor-like DNA-binding domains"/>
    <property type="match status" value="1"/>
</dbReference>
<dbReference type="InterPro" id="IPR000327">
    <property type="entry name" value="POU_dom"/>
</dbReference>
<evidence type="ECO:0000256" key="4">
    <source>
        <dbReference type="ARBA" id="ARBA00023242"/>
    </source>
</evidence>
<protein>
    <submittedName>
        <fullName evidence="9">POU domain, class 3, transcription factor 2-A</fullName>
    </submittedName>
</protein>
<dbReference type="Proteomes" id="UP001295444">
    <property type="component" value="Chromosome 04"/>
</dbReference>
<dbReference type="EMBL" id="OW240915">
    <property type="protein sequence ID" value="CAH2282517.1"/>
    <property type="molecule type" value="Genomic_DNA"/>
</dbReference>
<dbReference type="SUPFAM" id="SSF46689">
    <property type="entry name" value="Homeodomain-like"/>
    <property type="match status" value="1"/>
</dbReference>
<accession>A0AAD1RWA6</accession>
<dbReference type="PANTHER" id="PTHR11636">
    <property type="entry name" value="POU DOMAIN"/>
    <property type="match status" value="1"/>
</dbReference>
<feature type="domain" description="Homeobox" evidence="7">
    <location>
        <begin position="278"/>
        <end position="338"/>
    </location>
</feature>
<feature type="DNA-binding region" description="Homeobox" evidence="5">
    <location>
        <begin position="280"/>
        <end position="339"/>
    </location>
</feature>